<feature type="compositionally biased region" description="Basic and acidic residues" evidence="2">
    <location>
        <begin position="351"/>
        <end position="364"/>
    </location>
</feature>
<dbReference type="InterPro" id="IPR050921">
    <property type="entry name" value="T4SS_GSP_E_ATPase"/>
</dbReference>
<feature type="compositionally biased region" description="Low complexity" evidence="2">
    <location>
        <begin position="137"/>
        <end position="152"/>
    </location>
</feature>
<dbReference type="Proteomes" id="UP000005741">
    <property type="component" value="Chromosome"/>
</dbReference>
<sequence length="954" mass="103790">MAFKWFGKNKGDKENSVRKEDDIELHDLLNRTSGEAYGKETRGFGPDNSEGITEPVDYGPPESTEEGEKAGVPEGAENPEMFEFHNLSDSAVSDGSGQTAPSPSPSAAGPLWPVISRRPESSAVSSGNPAGADNDYSEVSSGSPEISSFSEIPENDAETSPGFSAVSSADSSDSPSSEALSASPKTSEPASSEPSPESPVDDSGGAAPVLPADGDTSPVISSEALSASPKTSEPASSEPSPESPVDDSGGAAPVLPADGDTSPEISSEALSVSPETSEPASPEPSPEPPADDSGDAAPVLPADGDTSPEIPPEISPEALSVSPETSGNGGSLLDDADEAPSEEPAGTLSESRSEEITPVIRDENPAEAAVFIPGGSTAPLIPEIEPEDSGMGPGNDKGKKKSFGGLFGRKKRPDKKDSLLNTLNGEIPVKKGLLSGFSVKKREPVRFYHPETDETLLDAKIPDGYEEVESYWIEEGATKVIIGKNVVSGLNEYLLFEPALTEFEHELAERLYEDMRDVLILTDEDLLKDRKEVLMEKMADLLKEYHVSLEDNSLFKLQYYLIRNFLGWSKLEPLIKDPNIEDISCDGADIPIFLYHRRYHNVKTNLKFEEEMLYSLAITLAQRSGKHISVSQPMLDATMPDGSRLQLTLGKEVTSRGTSFTIRKFREEPFTPVELIELNTFSIDELVYFWLGIENNKSLLFVGGTASGKTTSLNAVSLFIPPIAKVVSIEDTREITLFHDNWIASVTRESVSESNASKIDMFDLLKAAMRQRPEYILVGEVRGMEAQTLFQAMNTGHTTFSTLHANNVDAAIHRLENPPLNVPRNMVQALDIVSIQSLIYRGQDRVRRSMEIVEIIGIDPSTGSMRVNTVFEYDPISDRHSYKGRSQVYSNIMEIRGWSNQEMSEEVEKRMKILDAMHDQGMRDYISFTRVVQSYAINPGKVLENLDDLKKALI</sequence>
<proteinExistence type="inferred from homology"/>
<dbReference type="GO" id="GO:0016887">
    <property type="term" value="F:ATP hydrolysis activity"/>
    <property type="evidence" value="ECO:0007669"/>
    <property type="project" value="InterPro"/>
</dbReference>
<dbReference type="InParanoid" id="H1YZW7"/>
<protein>
    <submittedName>
        <fullName evidence="4">Type II secretion system protein E</fullName>
    </submittedName>
</protein>
<feature type="compositionally biased region" description="Low complexity" evidence="2">
    <location>
        <begin position="160"/>
        <end position="195"/>
    </location>
</feature>
<evidence type="ECO:0000313" key="5">
    <source>
        <dbReference type="Proteomes" id="UP000005741"/>
    </source>
</evidence>
<organism evidence="4 5">
    <name type="scientific">Methanoplanus limicola DSM 2279</name>
    <dbReference type="NCBI Taxonomy" id="937775"/>
    <lineage>
        <taxon>Archaea</taxon>
        <taxon>Methanobacteriati</taxon>
        <taxon>Methanobacteriota</taxon>
        <taxon>Stenosarchaea group</taxon>
        <taxon>Methanomicrobia</taxon>
        <taxon>Methanomicrobiales</taxon>
        <taxon>Methanomicrobiaceae</taxon>
        <taxon>Methanoplanus</taxon>
    </lineage>
</organism>
<comment type="similarity">
    <text evidence="1">Belongs to the GSP E family.</text>
</comment>
<feature type="compositionally biased region" description="Basic residues" evidence="2">
    <location>
        <begin position="398"/>
        <end position="413"/>
    </location>
</feature>
<dbReference type="STRING" id="937775.Metlim_1060"/>
<dbReference type="AlphaFoldDB" id="H1YZW7"/>
<dbReference type="PANTHER" id="PTHR30486:SF6">
    <property type="entry name" value="TYPE IV PILUS RETRACTATION ATPASE PILT"/>
    <property type="match status" value="1"/>
</dbReference>
<dbReference type="InterPro" id="IPR001482">
    <property type="entry name" value="T2SS/T4SS_dom"/>
</dbReference>
<feature type="compositionally biased region" description="Low complexity" evidence="2">
    <location>
        <begin position="226"/>
        <end position="240"/>
    </location>
</feature>
<dbReference type="Pfam" id="PF00437">
    <property type="entry name" value="T2SSE"/>
    <property type="match status" value="1"/>
</dbReference>
<accession>H1YZW7</accession>
<reference evidence="4 5" key="1">
    <citation type="submission" date="2011-10" db="EMBL/GenBank/DDBJ databases">
        <title>The Improved High-Quality Draft genome of Methanoplanus limicola DSM 2279.</title>
        <authorList>
            <consortium name="US DOE Joint Genome Institute (JGI-PGF)"/>
            <person name="Lucas S."/>
            <person name="Copeland A."/>
            <person name="Lapidus A."/>
            <person name="Glavina del Rio T."/>
            <person name="Dalin E."/>
            <person name="Tice H."/>
            <person name="Bruce D."/>
            <person name="Goodwin L."/>
            <person name="Pitluck S."/>
            <person name="Peters L."/>
            <person name="Mikhailova N."/>
            <person name="Lu M."/>
            <person name="Kyrpides N."/>
            <person name="Mavromatis K."/>
            <person name="Ivanova N."/>
            <person name="Markowitz V."/>
            <person name="Cheng J.-F."/>
            <person name="Hugenholtz P."/>
            <person name="Woyke T."/>
            <person name="Wu D."/>
            <person name="Wirth R."/>
            <person name="Brambilla E.-M."/>
            <person name="Klenk H.-P."/>
            <person name="Eisen J.A."/>
        </authorList>
    </citation>
    <scope>NUCLEOTIDE SEQUENCE [LARGE SCALE GENOMIC DNA]</scope>
    <source>
        <strain evidence="4 5">DSM 2279</strain>
    </source>
</reference>
<dbReference type="EMBL" id="CM001436">
    <property type="protein sequence ID" value="EHQ35174.1"/>
    <property type="molecule type" value="Genomic_DNA"/>
</dbReference>
<keyword evidence="5" id="KW-1185">Reference proteome</keyword>
<dbReference type="Gene3D" id="3.30.450.380">
    <property type="match status" value="1"/>
</dbReference>
<dbReference type="PATRIC" id="fig|937775.9.peg.1220"/>
<evidence type="ECO:0000256" key="2">
    <source>
        <dbReference type="SAM" id="MobiDB-lite"/>
    </source>
</evidence>
<feature type="region of interest" description="Disordered" evidence="2">
    <location>
        <begin position="1"/>
        <end position="419"/>
    </location>
</feature>
<dbReference type="Gene3D" id="3.40.50.300">
    <property type="entry name" value="P-loop containing nucleotide triphosphate hydrolases"/>
    <property type="match status" value="1"/>
</dbReference>
<dbReference type="CDD" id="cd01130">
    <property type="entry name" value="VirB11-like_ATPase"/>
    <property type="match status" value="1"/>
</dbReference>
<dbReference type="InterPro" id="IPR027417">
    <property type="entry name" value="P-loop_NTPase"/>
</dbReference>
<evidence type="ECO:0000313" key="4">
    <source>
        <dbReference type="EMBL" id="EHQ35174.1"/>
    </source>
</evidence>
<evidence type="ECO:0000259" key="3">
    <source>
        <dbReference type="Pfam" id="PF00437"/>
    </source>
</evidence>
<evidence type="ECO:0000256" key="1">
    <source>
        <dbReference type="ARBA" id="ARBA00006611"/>
    </source>
</evidence>
<dbReference type="RefSeq" id="WP_004076905.1">
    <property type="nucleotide sequence ID" value="NZ_CM001436.1"/>
</dbReference>
<dbReference type="HOGENOM" id="CLU_308971_0_0_2"/>
<gene>
    <name evidence="4" type="ORF">Metlim_1060</name>
</gene>
<feature type="compositionally biased region" description="Polar residues" evidence="2">
    <location>
        <begin position="87"/>
        <end position="99"/>
    </location>
</feature>
<feature type="compositionally biased region" description="Basic and acidic residues" evidence="2">
    <location>
        <begin position="9"/>
        <end position="29"/>
    </location>
</feature>
<name>H1YZW7_9EURY</name>
<dbReference type="SUPFAM" id="SSF52540">
    <property type="entry name" value="P-loop containing nucleoside triphosphate hydrolases"/>
    <property type="match status" value="1"/>
</dbReference>
<dbReference type="PANTHER" id="PTHR30486">
    <property type="entry name" value="TWITCHING MOTILITY PROTEIN PILT"/>
    <property type="match status" value="1"/>
</dbReference>
<feature type="domain" description="Bacterial type II secretion system protein E" evidence="3">
    <location>
        <begin position="616"/>
        <end position="898"/>
    </location>
</feature>